<evidence type="ECO:0000313" key="2">
    <source>
        <dbReference type="Proteomes" id="UP000308600"/>
    </source>
</evidence>
<organism evidence="1 2">
    <name type="scientific">Pluteus cervinus</name>
    <dbReference type="NCBI Taxonomy" id="181527"/>
    <lineage>
        <taxon>Eukaryota</taxon>
        <taxon>Fungi</taxon>
        <taxon>Dikarya</taxon>
        <taxon>Basidiomycota</taxon>
        <taxon>Agaricomycotina</taxon>
        <taxon>Agaricomycetes</taxon>
        <taxon>Agaricomycetidae</taxon>
        <taxon>Agaricales</taxon>
        <taxon>Pluteineae</taxon>
        <taxon>Pluteaceae</taxon>
        <taxon>Pluteus</taxon>
    </lineage>
</organism>
<dbReference type="Proteomes" id="UP000308600">
    <property type="component" value="Unassembled WGS sequence"/>
</dbReference>
<evidence type="ECO:0000313" key="1">
    <source>
        <dbReference type="EMBL" id="TFK65403.1"/>
    </source>
</evidence>
<keyword evidence="2" id="KW-1185">Reference proteome</keyword>
<gene>
    <name evidence="1" type="ORF">BDN72DRAFT_845627</name>
</gene>
<dbReference type="EMBL" id="ML208438">
    <property type="protein sequence ID" value="TFK65403.1"/>
    <property type="molecule type" value="Genomic_DNA"/>
</dbReference>
<sequence>MAARDLRKYLGLHRPGTEHEWCRLRDRVTYLIKEHLDLSPSALGATYQRDGLGTIVQTIFDEAPRYFRPHRQAEGSRLLREYVITKCSWVKWGLNNKTGTAKPDASSRANINNGEVALNSGTHAHRYPTRGSGIRVIPSSSTTLANVRVGPPSRQLPPTTKSKRTAAPVHPSTKSQKSTHIPNPDSTLDLDGDSDDYEGVRPRKVESTAAQVSQDPRRLVPVVELPTTIRRQKHRHTSLFSQDEMQDSAGPVESRSPSPVPVPAPAPAPAPPAVVEVIRRNDYPAQINPPPQDELAVFLETRCQRSLRHLYPFLRRYGCHTMDDVQLISQWPLPLIKQVVAEVKDMVPHSQLRKIEMLDWDILVYSISRVAKE</sequence>
<protein>
    <submittedName>
        <fullName evidence="1">Uncharacterized protein</fullName>
    </submittedName>
</protein>
<proteinExistence type="predicted"/>
<name>A0ACD3AHN6_9AGAR</name>
<accession>A0ACD3AHN6</accession>
<reference evidence="1 2" key="1">
    <citation type="journal article" date="2019" name="Nat. Ecol. Evol.">
        <title>Megaphylogeny resolves global patterns of mushroom evolution.</title>
        <authorList>
            <person name="Varga T."/>
            <person name="Krizsan K."/>
            <person name="Foldi C."/>
            <person name="Dima B."/>
            <person name="Sanchez-Garcia M."/>
            <person name="Sanchez-Ramirez S."/>
            <person name="Szollosi G.J."/>
            <person name="Szarkandi J.G."/>
            <person name="Papp V."/>
            <person name="Albert L."/>
            <person name="Andreopoulos W."/>
            <person name="Angelini C."/>
            <person name="Antonin V."/>
            <person name="Barry K.W."/>
            <person name="Bougher N.L."/>
            <person name="Buchanan P."/>
            <person name="Buyck B."/>
            <person name="Bense V."/>
            <person name="Catcheside P."/>
            <person name="Chovatia M."/>
            <person name="Cooper J."/>
            <person name="Damon W."/>
            <person name="Desjardin D."/>
            <person name="Finy P."/>
            <person name="Geml J."/>
            <person name="Haridas S."/>
            <person name="Hughes K."/>
            <person name="Justo A."/>
            <person name="Karasinski D."/>
            <person name="Kautmanova I."/>
            <person name="Kiss B."/>
            <person name="Kocsube S."/>
            <person name="Kotiranta H."/>
            <person name="LaButti K.M."/>
            <person name="Lechner B.E."/>
            <person name="Liimatainen K."/>
            <person name="Lipzen A."/>
            <person name="Lukacs Z."/>
            <person name="Mihaltcheva S."/>
            <person name="Morgado L.N."/>
            <person name="Niskanen T."/>
            <person name="Noordeloos M.E."/>
            <person name="Ohm R.A."/>
            <person name="Ortiz-Santana B."/>
            <person name="Ovrebo C."/>
            <person name="Racz N."/>
            <person name="Riley R."/>
            <person name="Savchenko A."/>
            <person name="Shiryaev A."/>
            <person name="Soop K."/>
            <person name="Spirin V."/>
            <person name="Szebenyi C."/>
            <person name="Tomsovsky M."/>
            <person name="Tulloss R.E."/>
            <person name="Uehling J."/>
            <person name="Grigoriev I.V."/>
            <person name="Vagvolgyi C."/>
            <person name="Papp T."/>
            <person name="Martin F.M."/>
            <person name="Miettinen O."/>
            <person name="Hibbett D.S."/>
            <person name="Nagy L.G."/>
        </authorList>
    </citation>
    <scope>NUCLEOTIDE SEQUENCE [LARGE SCALE GENOMIC DNA]</scope>
    <source>
        <strain evidence="1 2">NL-1719</strain>
    </source>
</reference>